<keyword evidence="2" id="KW-1185">Reference proteome</keyword>
<gene>
    <name evidence="1" type="ORF">VFH_III011560</name>
</gene>
<name>A0AAV0ZV08_VICFA</name>
<dbReference type="InterPro" id="IPR044297">
    <property type="entry name" value="CSI1/2/3"/>
</dbReference>
<reference evidence="1 2" key="1">
    <citation type="submission" date="2023-01" db="EMBL/GenBank/DDBJ databases">
        <authorList>
            <person name="Kreplak J."/>
        </authorList>
    </citation>
    <scope>NUCLEOTIDE SEQUENCE [LARGE SCALE GENOMIC DNA]</scope>
</reference>
<proteinExistence type="predicted"/>
<dbReference type="GO" id="GO:2001006">
    <property type="term" value="P:regulation of cellulose biosynthetic process"/>
    <property type="evidence" value="ECO:0007669"/>
    <property type="project" value="InterPro"/>
</dbReference>
<dbReference type="AlphaFoldDB" id="A0AAV0ZV08"/>
<dbReference type="GO" id="GO:0051211">
    <property type="term" value="P:anisotropic cell growth"/>
    <property type="evidence" value="ECO:0007669"/>
    <property type="project" value="InterPro"/>
</dbReference>
<dbReference type="GO" id="GO:0010330">
    <property type="term" value="C:cellulose synthase complex"/>
    <property type="evidence" value="ECO:0007669"/>
    <property type="project" value="InterPro"/>
</dbReference>
<dbReference type="Proteomes" id="UP001157006">
    <property type="component" value="Chromosome 3"/>
</dbReference>
<sequence>MFLKGVEKVEDEDENSSKISQRNLEGCTWFEKAAVGHDLECHEQHGTPLINCRLVQTIANLLFDPFIAATEALAEGIVSALTRVWAEGASEGKQNDSLAVHELLKQFPVGHILKGNAQCLFAVFALVD</sequence>
<dbReference type="GO" id="GO:0008017">
    <property type="term" value="F:microtubule binding"/>
    <property type="evidence" value="ECO:0007669"/>
    <property type="project" value="InterPro"/>
</dbReference>
<dbReference type="EMBL" id="OX451738">
    <property type="protein sequence ID" value="CAI8601792.1"/>
    <property type="molecule type" value="Genomic_DNA"/>
</dbReference>
<evidence type="ECO:0000313" key="1">
    <source>
        <dbReference type="EMBL" id="CAI8601792.1"/>
    </source>
</evidence>
<evidence type="ECO:0000313" key="2">
    <source>
        <dbReference type="Proteomes" id="UP001157006"/>
    </source>
</evidence>
<dbReference type="PANTHER" id="PTHR46369:SF1">
    <property type="entry name" value="PROTEIN CELLULOSE SYNTHASE INTERACTIVE 3"/>
    <property type="match status" value="1"/>
</dbReference>
<dbReference type="PANTHER" id="PTHR46369">
    <property type="entry name" value="PROTEIN CELLULOSE SYNTHASE INTERACTIVE 1"/>
    <property type="match status" value="1"/>
</dbReference>
<protein>
    <submittedName>
        <fullName evidence="1">Uncharacterized protein</fullName>
    </submittedName>
</protein>
<organism evidence="1 2">
    <name type="scientific">Vicia faba</name>
    <name type="common">Broad bean</name>
    <name type="synonym">Faba vulgaris</name>
    <dbReference type="NCBI Taxonomy" id="3906"/>
    <lineage>
        <taxon>Eukaryota</taxon>
        <taxon>Viridiplantae</taxon>
        <taxon>Streptophyta</taxon>
        <taxon>Embryophyta</taxon>
        <taxon>Tracheophyta</taxon>
        <taxon>Spermatophyta</taxon>
        <taxon>Magnoliopsida</taxon>
        <taxon>eudicotyledons</taxon>
        <taxon>Gunneridae</taxon>
        <taxon>Pentapetalae</taxon>
        <taxon>rosids</taxon>
        <taxon>fabids</taxon>
        <taxon>Fabales</taxon>
        <taxon>Fabaceae</taxon>
        <taxon>Papilionoideae</taxon>
        <taxon>50 kb inversion clade</taxon>
        <taxon>NPAAA clade</taxon>
        <taxon>Hologalegina</taxon>
        <taxon>IRL clade</taxon>
        <taxon>Fabeae</taxon>
        <taxon>Vicia</taxon>
    </lineage>
</organism>
<accession>A0AAV0ZV08</accession>